<reference evidence="2" key="1">
    <citation type="submission" date="2024-05" db="EMBL/GenBank/DDBJ databases">
        <title>Draft genome assemblies of 36 bacteria isolated from hibernating arctic ground squirrels.</title>
        <authorList>
            <person name="McKee H."/>
            <person name="Mullen L."/>
            <person name="Drown D.M."/>
            <person name="Duddleston K.N."/>
        </authorList>
    </citation>
    <scope>NUCLEOTIDE SEQUENCE</scope>
    <source>
        <strain evidence="2">AN1007</strain>
    </source>
</reference>
<feature type="transmembrane region" description="Helical" evidence="1">
    <location>
        <begin position="7"/>
        <end position="29"/>
    </location>
</feature>
<evidence type="ECO:0000313" key="2">
    <source>
        <dbReference type="EMBL" id="XCP93753.1"/>
    </source>
</evidence>
<evidence type="ECO:0000256" key="1">
    <source>
        <dbReference type="SAM" id="Phobius"/>
    </source>
</evidence>
<keyword evidence="1" id="KW-0472">Membrane</keyword>
<dbReference type="RefSeq" id="WP_366290749.1">
    <property type="nucleotide sequence ID" value="NZ_CP159992.1"/>
</dbReference>
<evidence type="ECO:0008006" key="3">
    <source>
        <dbReference type="Google" id="ProtNLM"/>
    </source>
</evidence>
<sequence length="390" mass="45177">MNIKNKKLILTTIISLFAIAISILLYTPFQKITSTNTNTGIEFAVVYSNAMDEGFEVVKYDNRGNILNEQRFKEGQAIYYFSEFKDNYYLMSERKNRHYILNEDGEVNLLFGPEKYEKDRNIGSAFSRSSEKYMFYSMNVGINPEYSPNEYMSELVYFDGSKSRNIELSGYIQSVVEQNNKAYVLSFNGNNNKLGIYVIDLLENKAIKTIPIDNHLKQFEGYFPTGLNNGSPLQVYQNKLILILDGNTKDTQHRPIMQIINPDSGKLEQELSISNQDFEVYDTQVHEDKLYIISSDSSFIEYNGLSDKSKTVHLDQDKNFVKKRESDRGNISGIKIIGNQIYILYDFVKEVPSKRNREIRAYNLETGDEEVKITLNYRSDKEIIKFFSLN</sequence>
<keyword evidence="1" id="KW-0812">Transmembrane</keyword>
<name>A0AAU8N9I4_9BACL</name>
<accession>A0AAU8N9I4</accession>
<dbReference type="AlphaFoldDB" id="A0AAU8N9I4"/>
<gene>
    <name evidence="2" type="ORF">ABXS70_21495</name>
</gene>
<protein>
    <recommendedName>
        <fullName evidence="3">DUF5050 domain-containing protein</fullName>
    </recommendedName>
</protein>
<dbReference type="SUPFAM" id="SSF50998">
    <property type="entry name" value="Quinoprotein alcohol dehydrogenase-like"/>
    <property type="match status" value="1"/>
</dbReference>
<dbReference type="EMBL" id="CP159992">
    <property type="protein sequence ID" value="XCP93753.1"/>
    <property type="molecule type" value="Genomic_DNA"/>
</dbReference>
<proteinExistence type="predicted"/>
<dbReference type="InterPro" id="IPR011047">
    <property type="entry name" value="Quinoprotein_ADH-like_sf"/>
</dbReference>
<organism evidence="2">
    <name type="scientific">Paenibacillus sp. AN1007</name>
    <dbReference type="NCBI Taxonomy" id="3151385"/>
    <lineage>
        <taxon>Bacteria</taxon>
        <taxon>Bacillati</taxon>
        <taxon>Bacillota</taxon>
        <taxon>Bacilli</taxon>
        <taxon>Bacillales</taxon>
        <taxon>Paenibacillaceae</taxon>
        <taxon>Paenibacillus</taxon>
    </lineage>
</organism>
<keyword evidence="1" id="KW-1133">Transmembrane helix</keyword>